<dbReference type="PANTHER" id="PTHR14413">
    <property type="entry name" value="RIBOSOMAL PROTEIN L17"/>
    <property type="match status" value="1"/>
</dbReference>
<evidence type="ECO:0000313" key="5">
    <source>
        <dbReference type="EMBL" id="KAF2070278.1"/>
    </source>
</evidence>
<keyword evidence="6" id="KW-1185">Reference proteome</keyword>
<comment type="caution">
    <text evidence="5">The sequence shown here is derived from an EMBL/GenBank/DDBJ whole genome shotgun (WGS) entry which is preliminary data.</text>
</comment>
<comment type="similarity">
    <text evidence="1 4">Belongs to the bacterial ribosomal protein bL17 family.</text>
</comment>
<dbReference type="GO" id="GO:0005762">
    <property type="term" value="C:mitochondrial large ribosomal subunit"/>
    <property type="evidence" value="ECO:0007669"/>
    <property type="project" value="TreeGrafter"/>
</dbReference>
<dbReference type="InterPro" id="IPR047859">
    <property type="entry name" value="Ribosomal_bL17_CS"/>
</dbReference>
<dbReference type="PANTHER" id="PTHR14413:SF16">
    <property type="entry name" value="LARGE RIBOSOMAL SUBUNIT PROTEIN BL17M"/>
    <property type="match status" value="1"/>
</dbReference>
<gene>
    <name evidence="5" type="ORF">CYY_008410</name>
</gene>
<dbReference type="OrthoDB" id="275000at2759"/>
<dbReference type="Pfam" id="PF01196">
    <property type="entry name" value="Ribosomal_L17"/>
    <property type="match status" value="1"/>
</dbReference>
<organism evidence="5 6">
    <name type="scientific">Polysphondylium violaceum</name>
    <dbReference type="NCBI Taxonomy" id="133409"/>
    <lineage>
        <taxon>Eukaryota</taxon>
        <taxon>Amoebozoa</taxon>
        <taxon>Evosea</taxon>
        <taxon>Eumycetozoa</taxon>
        <taxon>Dictyostelia</taxon>
        <taxon>Dictyosteliales</taxon>
        <taxon>Dictyosteliaceae</taxon>
        <taxon>Polysphondylium</taxon>
    </lineage>
</organism>
<sequence>MYHGHKLRKLSRQSQHRMLMFRTMVTQLIKNERIKTTLAKAKELRREADKIITIAKRNTRQSHSLAYAYLTETPAISKLFKELRLRFLNRDGGYTRVLKAGHRLSDKSPVAFIEYVDNSLPPLRTYKANNAKYGITKKTTEQGTLFSFAEKETGTILSSALSLNNRFKKLELKQKESK</sequence>
<evidence type="ECO:0000256" key="1">
    <source>
        <dbReference type="ARBA" id="ARBA00008777"/>
    </source>
</evidence>
<evidence type="ECO:0000313" key="6">
    <source>
        <dbReference type="Proteomes" id="UP000695562"/>
    </source>
</evidence>
<dbReference type="EMBL" id="AJWJ01000515">
    <property type="protein sequence ID" value="KAF2070278.1"/>
    <property type="molecule type" value="Genomic_DNA"/>
</dbReference>
<protein>
    <recommendedName>
        <fullName evidence="7">Ribosomal protein L17</fullName>
    </recommendedName>
</protein>
<dbReference type="SUPFAM" id="SSF64263">
    <property type="entry name" value="Prokaryotic ribosomal protein L17"/>
    <property type="match status" value="1"/>
</dbReference>
<keyword evidence="3 4" id="KW-0687">Ribonucleoprotein</keyword>
<dbReference type="NCBIfam" id="TIGR00059">
    <property type="entry name" value="L17"/>
    <property type="match status" value="1"/>
</dbReference>
<dbReference type="Gene3D" id="3.90.1030.10">
    <property type="entry name" value="Ribosomal protein L17"/>
    <property type="match status" value="1"/>
</dbReference>
<dbReference type="GO" id="GO:0003735">
    <property type="term" value="F:structural constituent of ribosome"/>
    <property type="evidence" value="ECO:0007669"/>
    <property type="project" value="InterPro"/>
</dbReference>
<keyword evidence="2 4" id="KW-0689">Ribosomal protein</keyword>
<dbReference type="PROSITE" id="PS01167">
    <property type="entry name" value="RIBOSOMAL_L17"/>
    <property type="match status" value="1"/>
</dbReference>
<proteinExistence type="inferred from homology"/>
<dbReference type="AlphaFoldDB" id="A0A8J4PN11"/>
<dbReference type="GO" id="GO:0006412">
    <property type="term" value="P:translation"/>
    <property type="evidence" value="ECO:0007669"/>
    <property type="project" value="InterPro"/>
</dbReference>
<reference evidence="5" key="1">
    <citation type="submission" date="2020-01" db="EMBL/GenBank/DDBJ databases">
        <title>Development of genomics and gene disruption for Polysphondylium violaceum indicates a role for the polyketide synthase stlB in stalk morphogenesis.</title>
        <authorList>
            <person name="Narita B."/>
            <person name="Kawabe Y."/>
            <person name="Kin K."/>
            <person name="Saito T."/>
            <person name="Gibbs R."/>
            <person name="Kuspa A."/>
            <person name="Muzny D."/>
            <person name="Queller D."/>
            <person name="Richards S."/>
            <person name="Strassman J."/>
            <person name="Sucgang R."/>
            <person name="Worley K."/>
            <person name="Schaap P."/>
        </authorList>
    </citation>
    <scope>NUCLEOTIDE SEQUENCE</scope>
    <source>
        <strain evidence="5">QSvi11</strain>
    </source>
</reference>
<evidence type="ECO:0000256" key="4">
    <source>
        <dbReference type="RuleBase" id="RU000660"/>
    </source>
</evidence>
<dbReference type="InterPro" id="IPR000456">
    <property type="entry name" value="Ribosomal_bL17"/>
</dbReference>
<evidence type="ECO:0000256" key="3">
    <source>
        <dbReference type="ARBA" id="ARBA00023274"/>
    </source>
</evidence>
<name>A0A8J4PN11_9MYCE</name>
<accession>A0A8J4PN11</accession>
<evidence type="ECO:0008006" key="7">
    <source>
        <dbReference type="Google" id="ProtNLM"/>
    </source>
</evidence>
<dbReference type="InterPro" id="IPR036373">
    <property type="entry name" value="Ribosomal_bL17_sf"/>
</dbReference>
<evidence type="ECO:0000256" key="2">
    <source>
        <dbReference type="ARBA" id="ARBA00022980"/>
    </source>
</evidence>
<dbReference type="Proteomes" id="UP000695562">
    <property type="component" value="Unassembled WGS sequence"/>
</dbReference>